<dbReference type="PANTHER" id="PTHR11680">
    <property type="entry name" value="SERINE HYDROXYMETHYLTRANSFERASE"/>
    <property type="match status" value="1"/>
</dbReference>
<dbReference type="FunFam" id="3.40.640.10:FF:000050">
    <property type="entry name" value="Serine hydroxymethyltransferase"/>
    <property type="match status" value="1"/>
</dbReference>
<evidence type="ECO:0000256" key="5">
    <source>
        <dbReference type="ARBA" id="ARBA00022563"/>
    </source>
</evidence>
<dbReference type="InterPro" id="IPR015424">
    <property type="entry name" value="PyrdxlP-dep_Trfase"/>
</dbReference>
<dbReference type="Proteomes" id="UP000479710">
    <property type="component" value="Unassembled WGS sequence"/>
</dbReference>
<dbReference type="Gene3D" id="3.40.640.10">
    <property type="entry name" value="Type I PLP-dependent aspartate aminotransferase-like (Major domain)"/>
    <property type="match status" value="1"/>
</dbReference>
<dbReference type="SUPFAM" id="SSF53383">
    <property type="entry name" value="PLP-dependent transferases"/>
    <property type="match status" value="1"/>
</dbReference>
<evidence type="ECO:0000256" key="1">
    <source>
        <dbReference type="ARBA" id="ARBA00001528"/>
    </source>
</evidence>
<dbReference type="NCBIfam" id="NF000586">
    <property type="entry name" value="PRK00011.1"/>
    <property type="match status" value="1"/>
</dbReference>
<comment type="similarity">
    <text evidence="4 8">Belongs to the SHMT family.</text>
</comment>
<dbReference type="InterPro" id="IPR001085">
    <property type="entry name" value="Ser_HO-MeTrfase"/>
</dbReference>
<dbReference type="EC" id="2.1.2.1" evidence="8"/>
<name>A0A6G1DHD8_9ORYZ</name>
<feature type="domain" description="Serine hydroxymethyltransferase-like" evidence="10">
    <location>
        <begin position="122"/>
        <end position="522"/>
    </location>
</feature>
<organism evidence="11 12">
    <name type="scientific">Oryza meyeriana var. granulata</name>
    <dbReference type="NCBI Taxonomy" id="110450"/>
    <lineage>
        <taxon>Eukaryota</taxon>
        <taxon>Viridiplantae</taxon>
        <taxon>Streptophyta</taxon>
        <taxon>Embryophyta</taxon>
        <taxon>Tracheophyta</taxon>
        <taxon>Spermatophyta</taxon>
        <taxon>Magnoliopsida</taxon>
        <taxon>Liliopsida</taxon>
        <taxon>Poales</taxon>
        <taxon>Poaceae</taxon>
        <taxon>BOP clade</taxon>
        <taxon>Oryzoideae</taxon>
        <taxon>Oryzeae</taxon>
        <taxon>Oryzinae</taxon>
        <taxon>Oryza</taxon>
        <taxon>Oryza meyeriana</taxon>
    </lineage>
</organism>
<dbReference type="PROSITE" id="PS00096">
    <property type="entry name" value="SHMT"/>
    <property type="match status" value="1"/>
</dbReference>
<comment type="catalytic activity">
    <reaction evidence="1 8">
        <text>(6R)-5,10-methylene-5,6,7,8-tetrahydrofolate + glycine + H2O = (6S)-5,6,7,8-tetrahydrofolate + L-serine</text>
        <dbReference type="Rhea" id="RHEA:15481"/>
        <dbReference type="ChEBI" id="CHEBI:15377"/>
        <dbReference type="ChEBI" id="CHEBI:15636"/>
        <dbReference type="ChEBI" id="CHEBI:33384"/>
        <dbReference type="ChEBI" id="CHEBI:57305"/>
        <dbReference type="ChEBI" id="CHEBI:57453"/>
        <dbReference type="EC" id="2.1.2.1"/>
    </reaction>
</comment>
<evidence type="ECO:0000256" key="6">
    <source>
        <dbReference type="ARBA" id="ARBA00022679"/>
    </source>
</evidence>
<dbReference type="EMBL" id="SPHZ02000006">
    <property type="protein sequence ID" value="KAF0911890.1"/>
    <property type="molecule type" value="Genomic_DNA"/>
</dbReference>
<dbReference type="GO" id="GO:0019264">
    <property type="term" value="P:glycine biosynthetic process from serine"/>
    <property type="evidence" value="ECO:0007669"/>
    <property type="project" value="InterPro"/>
</dbReference>
<feature type="compositionally biased region" description="Basic residues" evidence="9">
    <location>
        <begin position="25"/>
        <end position="35"/>
    </location>
</feature>
<keyword evidence="6 8" id="KW-0808">Transferase</keyword>
<dbReference type="GO" id="GO:0004372">
    <property type="term" value="F:glycine hydroxymethyltransferase activity"/>
    <property type="evidence" value="ECO:0007669"/>
    <property type="project" value="UniProtKB-EC"/>
</dbReference>
<feature type="region of interest" description="Disordered" evidence="9">
    <location>
        <begin position="50"/>
        <end position="78"/>
    </location>
</feature>
<comment type="cofactor">
    <cofactor evidence="2 8">
        <name>pyridoxal 5'-phosphate</name>
        <dbReference type="ChEBI" id="CHEBI:597326"/>
    </cofactor>
</comment>
<dbReference type="InterPro" id="IPR019798">
    <property type="entry name" value="Ser_HO-MeTrfase_PLP_BS"/>
</dbReference>
<dbReference type="GO" id="GO:0035999">
    <property type="term" value="P:tetrahydrofolate interconversion"/>
    <property type="evidence" value="ECO:0007669"/>
    <property type="project" value="UniProtKB-UniPathway"/>
</dbReference>
<dbReference type="OrthoDB" id="10265628at2759"/>
<evidence type="ECO:0000256" key="2">
    <source>
        <dbReference type="ARBA" id="ARBA00001933"/>
    </source>
</evidence>
<sequence>MDTAAQAQIQPKPTRGFSPLFPHPQRSRSRSRYPRGHSAEHLPRMAMASHHLAQPPTRAALCSRPTAPLSGHHHSSSRLQLPILRGGGGGARHSRLSPAVATSPIAVAPTMDPVADWGLTTLAEADPEVHDLVEREKRRQRAGVELIASENFTSLAVMEALGSPLTNKYSEGMPGARYYGGNEVIDELEELCRARALAAFHLDPEAWGVNVQPYSGSPANFAAYTGLLQPHERIMGLDLPSGGHLTHGYYTAGGKKISATSIYFESLPYKVSSETGYVDYDKLEEKAMDFRPKLIICGGSAYPRDWDYARFRAIADKCGAMLLCDMAHISGLVAAQEAANPFEYSDVVTTTTHKSLRGPRSGMIFYRKGPKPPKKGQPEGALYDYEDKINFAVFPSLQGGPHNHQIAALAVALKQTMSTGFKSYIKQVKANAVALGNHLMSKGYNLVTDGTENHLVLWDLRPLGLTGNKVEKVCDLCSITLNKNAVFGDSSAMSPGGVRIGTPAMTSRGMVEKDFVQIAKYLHQAVTICLDVQEERGKLLKYFNEGLENNKDIENLRAEVEKFATSFEMPGFRVSEMKYKD</sequence>
<dbReference type="GO" id="GO:0030170">
    <property type="term" value="F:pyridoxal phosphate binding"/>
    <property type="evidence" value="ECO:0007669"/>
    <property type="project" value="InterPro"/>
</dbReference>
<dbReference type="HAMAP" id="MF_00051">
    <property type="entry name" value="SHMT"/>
    <property type="match status" value="1"/>
</dbReference>
<evidence type="ECO:0000256" key="4">
    <source>
        <dbReference type="ARBA" id="ARBA00006376"/>
    </source>
</evidence>
<feature type="compositionally biased region" description="Polar residues" evidence="9">
    <location>
        <begin position="1"/>
        <end position="11"/>
    </location>
</feature>
<dbReference type="Pfam" id="PF00464">
    <property type="entry name" value="SHMT"/>
    <property type="match status" value="1"/>
</dbReference>
<evidence type="ECO:0000256" key="9">
    <source>
        <dbReference type="SAM" id="MobiDB-lite"/>
    </source>
</evidence>
<keyword evidence="12" id="KW-1185">Reference proteome</keyword>
<gene>
    <name evidence="11" type="ORF">E2562_012361</name>
</gene>
<evidence type="ECO:0000313" key="12">
    <source>
        <dbReference type="Proteomes" id="UP000479710"/>
    </source>
</evidence>
<proteinExistence type="inferred from homology"/>
<dbReference type="UniPathway" id="UPA00193"/>
<dbReference type="InterPro" id="IPR015422">
    <property type="entry name" value="PyrdxlP-dep_Trfase_small"/>
</dbReference>
<evidence type="ECO:0000256" key="3">
    <source>
        <dbReference type="ARBA" id="ARBA00004777"/>
    </source>
</evidence>
<dbReference type="GO" id="GO:0005739">
    <property type="term" value="C:mitochondrion"/>
    <property type="evidence" value="ECO:0007669"/>
    <property type="project" value="TreeGrafter"/>
</dbReference>
<dbReference type="InterPro" id="IPR039429">
    <property type="entry name" value="SHMT-like_dom"/>
</dbReference>
<reference evidence="11 12" key="1">
    <citation type="submission" date="2019-11" db="EMBL/GenBank/DDBJ databases">
        <title>Whole genome sequence of Oryza granulata.</title>
        <authorList>
            <person name="Li W."/>
        </authorList>
    </citation>
    <scope>NUCLEOTIDE SEQUENCE [LARGE SCALE GENOMIC DNA]</scope>
    <source>
        <strain evidence="12">cv. Menghai</strain>
        <tissue evidence="11">Leaf</tissue>
    </source>
</reference>
<comment type="caution">
    <text evidence="11">The sequence shown here is derived from an EMBL/GenBank/DDBJ whole genome shotgun (WGS) entry which is preliminary data.</text>
</comment>
<comment type="function">
    <text evidence="8">Interconversion of serine and glycine.</text>
</comment>
<dbReference type="PANTHER" id="PTHR11680:SF11">
    <property type="entry name" value="SERINE HYDROXYMETHYLTRANSFERASE"/>
    <property type="match status" value="1"/>
</dbReference>
<keyword evidence="7 8" id="KW-0663">Pyridoxal phosphate</keyword>
<protein>
    <recommendedName>
        <fullName evidence="8">Serine hydroxymethyltransferase</fullName>
        <ecNumber evidence="8">2.1.2.1</ecNumber>
    </recommendedName>
</protein>
<dbReference type="CDD" id="cd00378">
    <property type="entry name" value="SHMT"/>
    <property type="match status" value="1"/>
</dbReference>
<evidence type="ECO:0000256" key="7">
    <source>
        <dbReference type="ARBA" id="ARBA00022898"/>
    </source>
</evidence>
<dbReference type="InterPro" id="IPR015421">
    <property type="entry name" value="PyrdxlP-dep_Trfase_major"/>
</dbReference>
<dbReference type="Gene3D" id="3.90.1150.10">
    <property type="entry name" value="Aspartate Aminotransferase, domain 1"/>
    <property type="match status" value="1"/>
</dbReference>
<dbReference type="InterPro" id="IPR049943">
    <property type="entry name" value="Ser_HO-MeTrfase-like"/>
</dbReference>
<dbReference type="AlphaFoldDB" id="A0A6G1DHD8"/>
<evidence type="ECO:0000256" key="8">
    <source>
        <dbReference type="RuleBase" id="RU000585"/>
    </source>
</evidence>
<comment type="pathway">
    <text evidence="3 8">One-carbon metabolism; tetrahydrofolate interconversion.</text>
</comment>
<accession>A0A6G1DHD8</accession>
<feature type="region of interest" description="Disordered" evidence="9">
    <location>
        <begin position="1"/>
        <end position="37"/>
    </location>
</feature>
<keyword evidence="5 8" id="KW-0554">One-carbon metabolism</keyword>
<dbReference type="FunFam" id="3.90.1150.10:FF:000005">
    <property type="entry name" value="Serine hydroxymethyltransferase"/>
    <property type="match status" value="1"/>
</dbReference>
<evidence type="ECO:0000259" key="10">
    <source>
        <dbReference type="Pfam" id="PF00464"/>
    </source>
</evidence>
<evidence type="ECO:0000313" key="11">
    <source>
        <dbReference type="EMBL" id="KAF0911890.1"/>
    </source>
</evidence>